<dbReference type="Proteomes" id="UP000242164">
    <property type="component" value="Unassembled WGS sequence"/>
</dbReference>
<reference evidence="2 3" key="1">
    <citation type="submission" date="2016-08" db="EMBL/GenBank/DDBJ databases">
        <authorList>
            <person name="Loux V."/>
            <person name="Rue O."/>
        </authorList>
    </citation>
    <scope>NUCLEOTIDE SEQUENCE [LARGE SCALE GENOMIC DNA]</scope>
    <source>
        <strain evidence="2 3">AFSSA_08CEB44bac</strain>
    </source>
</reference>
<dbReference type="Pfam" id="PF09524">
    <property type="entry name" value="Phg_2220_C"/>
    <property type="match status" value="1"/>
</dbReference>
<dbReference type="AlphaFoldDB" id="A0AAX2CK83"/>
<sequence length="270" mass="31544">MSNLLIHEEPLLVLPGLASKIGLNEAIFLQQIHYWLQRSNNVYDGYRWVYNTYEEWREQFPFWSVATLRRIVNKLEKEQLLIIGNYNKLKIDKTKWYRINYDLLNRMSSPCAQNEQSMCSDCAVDVLKMSRPLPETTTENTTEITTKEYIVEIVDYLNYVCGTKYKKDSEATAKLIKGRLKEFSVEDFKKVIDVKYAEWKGTSQAKYLRPKTLFNKTNFEGYLQQWELWKNGKTRGYNVGSYGKSADHVPEEVGRGIKPADNRGFAKTIG</sequence>
<name>A0AAX2CK83_9BACI</name>
<dbReference type="EMBL" id="FMIK01000046">
    <property type="protein sequence ID" value="SCM00603.1"/>
    <property type="molecule type" value="Genomic_DNA"/>
</dbReference>
<comment type="caution">
    <text evidence="2">The sequence shown here is derived from an EMBL/GenBank/DDBJ whole genome shotgun (WGS) entry which is preliminary data.</text>
</comment>
<gene>
    <name evidence="2" type="ORF">BCB44BAC_03341</name>
</gene>
<dbReference type="RefSeq" id="WP_087099197.1">
    <property type="nucleotide sequence ID" value="NZ_CP066179.1"/>
</dbReference>
<protein>
    <recommendedName>
        <fullName evidence="1">Phage conserved hypothetical protein C-terminal domain-containing protein</fullName>
    </recommendedName>
</protein>
<evidence type="ECO:0000259" key="1">
    <source>
        <dbReference type="Pfam" id="PF09524"/>
    </source>
</evidence>
<dbReference type="NCBIfam" id="TIGR02220">
    <property type="entry name" value="phg_TIGR02220"/>
    <property type="match status" value="1"/>
</dbReference>
<accession>A0AAX2CK83</accession>
<proteinExistence type="predicted"/>
<organism evidence="2 3">
    <name type="scientific">Bacillus cytotoxicus</name>
    <dbReference type="NCBI Taxonomy" id="580165"/>
    <lineage>
        <taxon>Bacteria</taxon>
        <taxon>Bacillati</taxon>
        <taxon>Bacillota</taxon>
        <taxon>Bacilli</taxon>
        <taxon>Bacillales</taxon>
        <taxon>Bacillaceae</taxon>
        <taxon>Bacillus</taxon>
        <taxon>Bacillus cereus group</taxon>
    </lineage>
</organism>
<evidence type="ECO:0000313" key="3">
    <source>
        <dbReference type="Proteomes" id="UP000242164"/>
    </source>
</evidence>
<evidence type="ECO:0000313" key="2">
    <source>
        <dbReference type="EMBL" id="SCM00603.1"/>
    </source>
</evidence>
<feature type="domain" description="Phage conserved hypothetical protein C-terminal" evidence="1">
    <location>
        <begin position="153"/>
        <end position="224"/>
    </location>
</feature>
<dbReference type="InterPro" id="IPR011741">
    <property type="entry name" value="Phg_2220_C"/>
</dbReference>